<accession>Q5Z210</accession>
<dbReference type="Gene3D" id="1.10.10.10">
    <property type="entry name" value="Winged helix-like DNA-binding domain superfamily/Winged helix DNA-binding domain"/>
    <property type="match status" value="2"/>
</dbReference>
<dbReference type="InterPro" id="IPR009351">
    <property type="entry name" value="AlkZ-like"/>
</dbReference>
<dbReference type="Proteomes" id="UP000006820">
    <property type="component" value="Chromosome"/>
</dbReference>
<dbReference type="Gene3D" id="3.30.565.60">
    <property type="match status" value="1"/>
</dbReference>
<dbReference type="InterPro" id="IPR036388">
    <property type="entry name" value="WH-like_DNA-bd_sf"/>
</dbReference>
<gene>
    <name evidence="1" type="ordered locus">NFA_6860</name>
</gene>
<reference evidence="1 2" key="1">
    <citation type="journal article" date="2004" name="Proc. Natl. Acad. Sci. U.S.A.">
        <title>The complete genomic sequence of Nocardia farcinica IFM 10152.</title>
        <authorList>
            <person name="Ishikawa J."/>
            <person name="Yamashita A."/>
            <person name="Mikami Y."/>
            <person name="Hoshino Y."/>
            <person name="Kurita H."/>
            <person name="Hotta K."/>
            <person name="Shiba T."/>
            <person name="Hattori M."/>
        </authorList>
    </citation>
    <scope>NUCLEOTIDE SEQUENCE [LARGE SCALE GENOMIC DNA]</scope>
    <source>
        <strain evidence="1 2">IFM 10152</strain>
    </source>
</reference>
<evidence type="ECO:0000313" key="1">
    <source>
        <dbReference type="EMBL" id="BAD55531.1"/>
    </source>
</evidence>
<dbReference type="InterPro" id="IPR036390">
    <property type="entry name" value="WH_DNA-bd_sf"/>
</dbReference>
<dbReference type="PANTHER" id="PTHR30595:SF6">
    <property type="entry name" value="SCHLAFEN ALBA-2 DOMAIN-CONTAINING PROTEIN"/>
    <property type="match status" value="1"/>
</dbReference>
<dbReference type="EMBL" id="AP006618">
    <property type="protein sequence ID" value="BAD55531.1"/>
    <property type="molecule type" value="Genomic_DNA"/>
</dbReference>
<keyword evidence="2" id="KW-1185">Reference proteome</keyword>
<dbReference type="HOGENOM" id="CLU_024970_7_1_11"/>
<sequence>MVQTRTRIIDVGGRTVISVEVPKSLHVVGTTSGVYVRRALEVDGSPHCVPFPAHEMLAHEIDRGAVDFAAIPARGATASDLDPAELDRFRRLSSVSMADPILSELSDLEICRALGVWRTADDGVERPTLGAVLLFGTEAAISRHVPNHEVAFQVFDGLSLEINHFTRSPLFKAAEDVFHRVSVWNREEELQFGMLRIALPALPAQVAREAIANALVHRDYTAVGPTRVTISEDAFEVTSPGGFPPGVRLDNLLTISQPRSPILADAFRRAGVVERSGRGVSLMFMSMLRLGREAPDYTQSTERLVRAIVPLGKADIAMARFVAQRENDRGRPMRLFDLQVLHELRAQSKLSATEIAHELNRTLGETRAGLNRMLEEGLVEQRGTGSRRIYHLSAAVYRALDNSPAYVRIRGTESIQHEQMVLRYVESFGPITRGKAAELCLLTPQQATRLLGRMVERGKLIRIGERKATVYDLPNAVG</sequence>
<dbReference type="CDD" id="cd00090">
    <property type="entry name" value="HTH_ARSR"/>
    <property type="match status" value="1"/>
</dbReference>
<protein>
    <submittedName>
        <fullName evidence="1">Uncharacterized protein</fullName>
    </submittedName>
</protein>
<evidence type="ECO:0000313" key="2">
    <source>
        <dbReference type="Proteomes" id="UP000006820"/>
    </source>
</evidence>
<dbReference type="Pfam" id="PF06224">
    <property type="entry name" value="AlkZ-like"/>
    <property type="match status" value="1"/>
</dbReference>
<dbReference type="KEGG" id="nfa:NFA_6860"/>
<dbReference type="SUPFAM" id="SSF46785">
    <property type="entry name" value="Winged helix' DNA-binding domain"/>
    <property type="match status" value="2"/>
</dbReference>
<organism evidence="1 2">
    <name type="scientific">Nocardia farcinica (strain IFM 10152)</name>
    <dbReference type="NCBI Taxonomy" id="247156"/>
    <lineage>
        <taxon>Bacteria</taxon>
        <taxon>Bacillati</taxon>
        <taxon>Actinomycetota</taxon>
        <taxon>Actinomycetes</taxon>
        <taxon>Mycobacteriales</taxon>
        <taxon>Nocardiaceae</taxon>
        <taxon>Nocardia</taxon>
    </lineage>
</organism>
<name>Q5Z210_NOCFA</name>
<dbReference type="Pfam" id="PF13749">
    <property type="entry name" value="HATPase_c_4"/>
    <property type="match status" value="1"/>
</dbReference>
<dbReference type="eggNOG" id="COG2865">
    <property type="taxonomic scope" value="Bacteria"/>
</dbReference>
<proteinExistence type="predicted"/>
<dbReference type="PANTHER" id="PTHR30595">
    <property type="entry name" value="GLPR-RELATED TRANSCRIPTIONAL REPRESSOR"/>
    <property type="match status" value="1"/>
</dbReference>
<dbReference type="STRING" id="247156.NFA_6860"/>
<dbReference type="InterPro" id="IPR011991">
    <property type="entry name" value="ArsR-like_HTH"/>
</dbReference>
<dbReference type="InterPro" id="IPR038475">
    <property type="entry name" value="RecG_C_sf"/>
</dbReference>
<dbReference type="AlphaFoldDB" id="Q5Z210"/>